<evidence type="ECO:0000313" key="3">
    <source>
        <dbReference type="EMBL" id="MFH4977232.1"/>
    </source>
</evidence>
<reference evidence="3 4" key="1">
    <citation type="submission" date="2024-08" db="EMBL/GenBank/DDBJ databases">
        <title>Gnathostoma spinigerum genome.</title>
        <authorList>
            <person name="Gonzalez-Bertolin B."/>
            <person name="Monzon S."/>
            <person name="Zaballos A."/>
            <person name="Jimenez P."/>
            <person name="Dekumyoy P."/>
            <person name="Varona S."/>
            <person name="Cuesta I."/>
            <person name="Sumanam S."/>
            <person name="Adisakwattana P."/>
            <person name="Gasser R.B."/>
            <person name="Hernandez-Gonzalez A."/>
            <person name="Young N.D."/>
            <person name="Perteguer M.J."/>
        </authorList>
    </citation>
    <scope>NUCLEOTIDE SEQUENCE [LARGE SCALE GENOMIC DNA]</scope>
    <source>
        <strain evidence="3">AL3</strain>
        <tissue evidence="3">Liver</tissue>
    </source>
</reference>
<dbReference type="Gene3D" id="3.30.710.10">
    <property type="entry name" value="Potassium Channel Kv1.1, Chain A"/>
    <property type="match status" value="1"/>
</dbReference>
<evidence type="ECO:0000259" key="2">
    <source>
        <dbReference type="Pfam" id="PF02214"/>
    </source>
</evidence>
<dbReference type="Pfam" id="PF02214">
    <property type="entry name" value="BTB_2"/>
    <property type="match status" value="1"/>
</dbReference>
<dbReference type="SUPFAM" id="SSF54695">
    <property type="entry name" value="POZ domain"/>
    <property type="match status" value="1"/>
</dbReference>
<feature type="compositionally biased region" description="Polar residues" evidence="1">
    <location>
        <begin position="1"/>
        <end position="11"/>
    </location>
</feature>
<name>A0ABD6ED84_9BILA</name>
<feature type="region of interest" description="Disordered" evidence="1">
    <location>
        <begin position="1"/>
        <end position="45"/>
    </location>
</feature>
<dbReference type="AlphaFoldDB" id="A0ABD6ED84"/>
<dbReference type="InterPro" id="IPR011333">
    <property type="entry name" value="SKP1/BTB/POZ_sf"/>
</dbReference>
<evidence type="ECO:0000313" key="4">
    <source>
        <dbReference type="Proteomes" id="UP001608902"/>
    </source>
</evidence>
<dbReference type="CDD" id="cd18316">
    <property type="entry name" value="BTB_POZ_KCTD-like"/>
    <property type="match status" value="1"/>
</dbReference>
<dbReference type="Proteomes" id="UP001608902">
    <property type="component" value="Unassembled WGS sequence"/>
</dbReference>
<gene>
    <name evidence="3" type="ORF">AB6A40_003941</name>
</gene>
<protein>
    <recommendedName>
        <fullName evidence="2">Potassium channel tetramerisation-type BTB domain-containing protein</fullName>
    </recommendedName>
</protein>
<feature type="compositionally biased region" description="Basic and acidic residues" evidence="1">
    <location>
        <begin position="28"/>
        <end position="45"/>
    </location>
</feature>
<feature type="domain" description="Potassium channel tetramerisation-type BTB" evidence="2">
    <location>
        <begin position="51"/>
        <end position="113"/>
    </location>
</feature>
<dbReference type="EMBL" id="JBGFUD010002157">
    <property type="protein sequence ID" value="MFH4977232.1"/>
    <property type="molecule type" value="Genomic_DNA"/>
</dbReference>
<organism evidence="3 4">
    <name type="scientific">Gnathostoma spinigerum</name>
    <dbReference type="NCBI Taxonomy" id="75299"/>
    <lineage>
        <taxon>Eukaryota</taxon>
        <taxon>Metazoa</taxon>
        <taxon>Ecdysozoa</taxon>
        <taxon>Nematoda</taxon>
        <taxon>Chromadorea</taxon>
        <taxon>Rhabditida</taxon>
        <taxon>Spirurina</taxon>
        <taxon>Gnathostomatomorpha</taxon>
        <taxon>Gnathostomatoidea</taxon>
        <taxon>Gnathostomatidae</taxon>
        <taxon>Gnathostoma</taxon>
    </lineage>
</organism>
<accession>A0ABD6ED84</accession>
<evidence type="ECO:0000256" key="1">
    <source>
        <dbReference type="SAM" id="MobiDB-lite"/>
    </source>
</evidence>
<keyword evidence="4" id="KW-1185">Reference proteome</keyword>
<dbReference type="PANTHER" id="PTHR14499:SF135">
    <property type="entry name" value="BTB DOMAIN-CONTAINING PROTEIN-RELATED"/>
    <property type="match status" value="1"/>
</dbReference>
<comment type="caution">
    <text evidence="3">The sequence shown here is derived from an EMBL/GenBank/DDBJ whole genome shotgun (WGS) entry which is preliminary data.</text>
</comment>
<proteinExistence type="predicted"/>
<dbReference type="PANTHER" id="PTHR14499">
    <property type="entry name" value="POTASSIUM CHANNEL TETRAMERIZATION DOMAIN-CONTAINING"/>
    <property type="match status" value="1"/>
</dbReference>
<dbReference type="InterPro" id="IPR003131">
    <property type="entry name" value="T1-type_BTB"/>
</dbReference>
<sequence length="214" mass="24340">MTSISSSNLALDNTKPPVHAGGDVGGSKVHDGHSHSREQSLPRNRHLDDILNINVGGKKYTVRRTTLLADQKSRLAEWFRVGSMKHIPIDKGGNYYIDRDAKTFRHILEYLRLKKEKFVPLLALPSKPDELAKLVSETEALSLTELKEMAMDLLQKYQRTEEQHYVTSYVQVALSEFESWLFEHEQIGGRIGNKKVDAVLDDKLPSGQDEWDDI</sequence>